<organism evidence="2 3">
    <name type="scientific">Aggregatibacter segnis ATCC 33393</name>
    <dbReference type="NCBI Taxonomy" id="888057"/>
    <lineage>
        <taxon>Bacteria</taxon>
        <taxon>Pseudomonadati</taxon>
        <taxon>Pseudomonadota</taxon>
        <taxon>Gammaproteobacteria</taxon>
        <taxon>Pasteurellales</taxon>
        <taxon>Pasteurellaceae</taxon>
        <taxon>Aggregatibacter</taxon>
    </lineage>
</organism>
<dbReference type="Proteomes" id="UP000032871">
    <property type="component" value="Unassembled WGS sequence"/>
</dbReference>
<evidence type="ECO:0000259" key="1">
    <source>
        <dbReference type="Pfam" id="PF12728"/>
    </source>
</evidence>
<accession>E6KW70</accession>
<dbReference type="GeneID" id="60799802"/>
<dbReference type="RefSeq" id="WP_006717184.1">
    <property type="nucleotide sequence ID" value="NZ_GL622200.1"/>
</dbReference>
<dbReference type="EMBL" id="AEPS01000002">
    <property type="protein sequence ID" value="EFU68529.1"/>
    <property type="molecule type" value="Genomic_DNA"/>
</dbReference>
<keyword evidence="3" id="KW-1185">Reference proteome</keyword>
<evidence type="ECO:0000313" key="2">
    <source>
        <dbReference type="EMBL" id="EFU68529.1"/>
    </source>
</evidence>
<dbReference type="HOGENOM" id="CLU_3153430_0_0_6"/>
<comment type="caution">
    <text evidence="2">The sequence shown here is derived from an EMBL/GenBank/DDBJ whole genome shotgun (WGS) entry which is preliminary data.</text>
</comment>
<sequence>MQISDNVGYYFTIKELQERLRVSRSTILRLIESKKLSSIKFGRQVRIPES</sequence>
<reference evidence="2 3" key="1">
    <citation type="submission" date="2010-12" db="EMBL/GenBank/DDBJ databases">
        <authorList>
            <person name="Muzny D."/>
            <person name="Qin X."/>
            <person name="Deng J."/>
            <person name="Jiang H."/>
            <person name="Liu Y."/>
            <person name="Qu J."/>
            <person name="Song X.-Z."/>
            <person name="Zhang L."/>
            <person name="Thornton R."/>
            <person name="Coyle M."/>
            <person name="Francisco L."/>
            <person name="Jackson L."/>
            <person name="Javaid M."/>
            <person name="Korchina V."/>
            <person name="Kovar C."/>
            <person name="Mata R."/>
            <person name="Mathew T."/>
            <person name="Ngo R."/>
            <person name="Nguyen L."/>
            <person name="Nguyen N."/>
            <person name="Okwuonu G."/>
            <person name="Ongeri F."/>
            <person name="Pham C."/>
            <person name="Simmons D."/>
            <person name="Wilczek-Boney K."/>
            <person name="Hale W."/>
            <person name="Jakkamsetti A."/>
            <person name="Pham P."/>
            <person name="Ruth R."/>
            <person name="San Lucas F."/>
            <person name="Warren J."/>
            <person name="Zhang J."/>
            <person name="Zhao Z."/>
            <person name="Zhou C."/>
            <person name="Zhu D."/>
            <person name="Lee S."/>
            <person name="Bess C."/>
            <person name="Blankenburg K."/>
            <person name="Forbes L."/>
            <person name="Fu Q."/>
            <person name="Gubbala S."/>
            <person name="Hirani K."/>
            <person name="Jayaseelan J.C."/>
            <person name="Lara F."/>
            <person name="Munidasa M."/>
            <person name="Palculict T."/>
            <person name="Patil S."/>
            <person name="Pu L.-L."/>
            <person name="Saada N."/>
            <person name="Tang L."/>
            <person name="Weissenberger G."/>
            <person name="Zhu Y."/>
            <person name="Hemphill L."/>
            <person name="Shang Y."/>
            <person name="Youmans B."/>
            <person name="Ayvaz T."/>
            <person name="Ross M."/>
            <person name="Santibanez J."/>
            <person name="Aqrawi P."/>
            <person name="Gross S."/>
            <person name="Joshi V."/>
            <person name="Fowler G."/>
            <person name="Nazareth L."/>
            <person name="Reid J."/>
            <person name="Worley K."/>
            <person name="Petrosino J."/>
            <person name="Highlander S."/>
            <person name="Gibbs R."/>
        </authorList>
    </citation>
    <scope>NUCLEOTIDE SEQUENCE [LARGE SCALE GENOMIC DNA]</scope>
    <source>
        <strain evidence="2 3">ATCC 33393</strain>
    </source>
</reference>
<protein>
    <recommendedName>
        <fullName evidence="1">Helix-turn-helix domain-containing protein</fullName>
    </recommendedName>
</protein>
<dbReference type="GO" id="GO:0003677">
    <property type="term" value="F:DNA binding"/>
    <property type="evidence" value="ECO:0007669"/>
    <property type="project" value="InterPro"/>
</dbReference>
<name>E6KW70_9PAST</name>
<proteinExistence type="predicted"/>
<dbReference type="NCBIfam" id="TIGR01764">
    <property type="entry name" value="excise"/>
    <property type="match status" value="1"/>
</dbReference>
<gene>
    <name evidence="2" type="ORF">HMPREF9064_0402</name>
</gene>
<dbReference type="OrthoDB" id="3789542at2"/>
<dbReference type="InterPro" id="IPR041657">
    <property type="entry name" value="HTH_17"/>
</dbReference>
<feature type="domain" description="Helix-turn-helix" evidence="1">
    <location>
        <begin position="10"/>
        <end position="50"/>
    </location>
</feature>
<dbReference type="AlphaFoldDB" id="E6KW70"/>
<dbReference type="Pfam" id="PF12728">
    <property type="entry name" value="HTH_17"/>
    <property type="match status" value="1"/>
</dbReference>
<dbReference type="InterPro" id="IPR010093">
    <property type="entry name" value="SinI_DNA-bd"/>
</dbReference>
<evidence type="ECO:0000313" key="3">
    <source>
        <dbReference type="Proteomes" id="UP000032871"/>
    </source>
</evidence>